<accession>A0A0C3Q839</accession>
<dbReference type="STRING" id="1051891.A0A0C3Q839"/>
<dbReference type="Gene3D" id="6.10.250.1850">
    <property type="match status" value="1"/>
</dbReference>
<dbReference type="PANTHER" id="PTHR10982:SF21">
    <property type="entry name" value="FATTY ACID SYNTHASE SUBUNIT BETA"/>
    <property type="match status" value="1"/>
</dbReference>
<dbReference type="Gene3D" id="3.40.366.10">
    <property type="entry name" value="Malonyl-Coenzyme A Acyl Carrier Protein, domain 2"/>
    <property type="match status" value="1"/>
</dbReference>
<organism evidence="3 4">
    <name type="scientific">Tulasnella calospora MUT 4182</name>
    <dbReference type="NCBI Taxonomy" id="1051891"/>
    <lineage>
        <taxon>Eukaryota</taxon>
        <taxon>Fungi</taxon>
        <taxon>Dikarya</taxon>
        <taxon>Basidiomycota</taxon>
        <taxon>Agaricomycotina</taxon>
        <taxon>Agaricomycetes</taxon>
        <taxon>Cantharellales</taxon>
        <taxon>Tulasnellaceae</taxon>
        <taxon>Tulasnella</taxon>
    </lineage>
</organism>
<dbReference type="EMBL" id="KN823200">
    <property type="protein sequence ID" value="KIO19834.1"/>
    <property type="molecule type" value="Genomic_DNA"/>
</dbReference>
<reference evidence="4" key="2">
    <citation type="submission" date="2015-01" db="EMBL/GenBank/DDBJ databases">
        <title>Evolutionary Origins and Diversification of the Mycorrhizal Mutualists.</title>
        <authorList>
            <consortium name="DOE Joint Genome Institute"/>
            <consortium name="Mycorrhizal Genomics Consortium"/>
            <person name="Kohler A."/>
            <person name="Kuo A."/>
            <person name="Nagy L.G."/>
            <person name="Floudas D."/>
            <person name="Copeland A."/>
            <person name="Barry K.W."/>
            <person name="Cichocki N."/>
            <person name="Veneault-Fourrey C."/>
            <person name="LaButti K."/>
            <person name="Lindquist E.A."/>
            <person name="Lipzen A."/>
            <person name="Lundell T."/>
            <person name="Morin E."/>
            <person name="Murat C."/>
            <person name="Riley R."/>
            <person name="Ohm R."/>
            <person name="Sun H."/>
            <person name="Tunlid A."/>
            <person name="Henrissat B."/>
            <person name="Grigoriev I.V."/>
            <person name="Hibbett D.S."/>
            <person name="Martin F."/>
        </authorList>
    </citation>
    <scope>NUCLEOTIDE SEQUENCE [LARGE SCALE GENOMIC DNA]</scope>
    <source>
        <strain evidence="4">MUT 4182</strain>
    </source>
</reference>
<dbReference type="OrthoDB" id="3243207at2759"/>
<dbReference type="GO" id="GO:0004312">
    <property type="term" value="F:fatty acid synthase activity"/>
    <property type="evidence" value="ECO:0007669"/>
    <property type="project" value="InterPro"/>
</dbReference>
<evidence type="ECO:0000313" key="3">
    <source>
        <dbReference type="EMBL" id="KIO19834.1"/>
    </source>
</evidence>
<keyword evidence="1" id="KW-0808">Transferase</keyword>
<dbReference type="HOGENOM" id="CLU_036211_1_0_1"/>
<dbReference type="InterPro" id="IPR003965">
    <property type="entry name" value="Fatty_acid_synthase"/>
</dbReference>
<proteinExistence type="predicted"/>
<dbReference type="AlphaFoldDB" id="A0A0C3Q839"/>
<dbReference type="InterPro" id="IPR050830">
    <property type="entry name" value="Fungal_FAS"/>
</dbReference>
<sequence length="351" mass="39063">MEGPCREQEAGRRFDVVHRTASSATWVVWEAADGHLLAVYGFSIVNIAKNNPKTKTIHFGGMKGKPFANVTHPNGLLFATQFAQIALVVMEKAAFEDMRSRGLVPPRCAFAGHSLGEYSALASITNTMSIASHVDVVFYRGITMQRAVERDAQNRYNYDMCAVNPGHISPSFNDATIREVVKTISPQTETLLEIMNFSVETLTNVLNFLKKAKIDIGKSMTIEKVKEMLGDIVDECHKASVQKQRSEGYIKLEHGFATIPLPGIDVPFHFHYLSLGRGHAFPRISLQENQSCPHQSRPPHRKISLKAWEEEAWDSPAQRQQLTYIILTNSHRPSAGLKLKSSSSPTSSSRS</sequence>
<keyword evidence="4" id="KW-1185">Reference proteome</keyword>
<protein>
    <recommendedName>
        <fullName evidence="2">Malonyl-CoA:ACP transacylase (MAT) domain-containing protein</fullName>
    </recommendedName>
</protein>
<dbReference type="InterPro" id="IPR014043">
    <property type="entry name" value="Acyl_transferase_dom"/>
</dbReference>
<feature type="domain" description="Malonyl-CoA:ACP transacylase (MAT)" evidence="2">
    <location>
        <begin position="27"/>
        <end position="273"/>
    </location>
</feature>
<dbReference type="Pfam" id="PF00698">
    <property type="entry name" value="Acyl_transf_1"/>
    <property type="match status" value="1"/>
</dbReference>
<dbReference type="InterPro" id="IPR016035">
    <property type="entry name" value="Acyl_Trfase/lysoPLipase"/>
</dbReference>
<reference evidence="3 4" key="1">
    <citation type="submission" date="2014-04" db="EMBL/GenBank/DDBJ databases">
        <authorList>
            <consortium name="DOE Joint Genome Institute"/>
            <person name="Kuo A."/>
            <person name="Girlanda M."/>
            <person name="Perotto S."/>
            <person name="Kohler A."/>
            <person name="Nagy L.G."/>
            <person name="Floudas D."/>
            <person name="Copeland A."/>
            <person name="Barry K.W."/>
            <person name="Cichocki N."/>
            <person name="Veneault-Fourrey C."/>
            <person name="LaButti K."/>
            <person name="Lindquist E.A."/>
            <person name="Lipzen A."/>
            <person name="Lundell T."/>
            <person name="Morin E."/>
            <person name="Murat C."/>
            <person name="Sun H."/>
            <person name="Tunlid A."/>
            <person name="Henrissat B."/>
            <person name="Grigoriev I.V."/>
            <person name="Hibbett D.S."/>
            <person name="Martin F."/>
            <person name="Nordberg H.P."/>
            <person name="Cantor M.N."/>
            <person name="Hua S.X."/>
        </authorList>
    </citation>
    <scope>NUCLEOTIDE SEQUENCE [LARGE SCALE GENOMIC DNA]</scope>
    <source>
        <strain evidence="3 4">MUT 4182</strain>
    </source>
</reference>
<evidence type="ECO:0000256" key="1">
    <source>
        <dbReference type="ARBA" id="ARBA00022679"/>
    </source>
</evidence>
<dbReference type="Gene3D" id="3.30.70.2430">
    <property type="match status" value="1"/>
</dbReference>
<name>A0A0C3Q839_9AGAM</name>
<dbReference type="GO" id="GO:0005835">
    <property type="term" value="C:fatty acid synthase complex"/>
    <property type="evidence" value="ECO:0007669"/>
    <property type="project" value="InterPro"/>
</dbReference>
<dbReference type="Proteomes" id="UP000054248">
    <property type="component" value="Unassembled WGS sequence"/>
</dbReference>
<dbReference type="SUPFAM" id="SSF52151">
    <property type="entry name" value="FabD/lysophospholipase-like"/>
    <property type="match status" value="1"/>
</dbReference>
<gene>
    <name evidence="3" type="ORF">M407DRAFT_30491</name>
</gene>
<evidence type="ECO:0000259" key="2">
    <source>
        <dbReference type="Pfam" id="PF00698"/>
    </source>
</evidence>
<dbReference type="PANTHER" id="PTHR10982">
    <property type="entry name" value="MALONYL COA-ACYL CARRIER PROTEIN TRANSACYLASE"/>
    <property type="match status" value="1"/>
</dbReference>
<evidence type="ECO:0000313" key="4">
    <source>
        <dbReference type="Proteomes" id="UP000054248"/>
    </source>
</evidence>
<dbReference type="PRINTS" id="PR01483">
    <property type="entry name" value="FASYNTHASE"/>
</dbReference>
<dbReference type="GO" id="GO:0006633">
    <property type="term" value="P:fatty acid biosynthetic process"/>
    <property type="evidence" value="ECO:0007669"/>
    <property type="project" value="InterPro"/>
</dbReference>
<dbReference type="InterPro" id="IPR001227">
    <property type="entry name" value="Ac_transferase_dom_sf"/>
</dbReference>